<dbReference type="Pfam" id="PF03176">
    <property type="entry name" value="MMPL"/>
    <property type="match status" value="2"/>
</dbReference>
<feature type="transmembrane region" description="Helical" evidence="6">
    <location>
        <begin position="917"/>
        <end position="937"/>
    </location>
</feature>
<dbReference type="InterPro" id="IPR004869">
    <property type="entry name" value="MMPL_dom"/>
</dbReference>
<dbReference type="Proteomes" id="UP000189674">
    <property type="component" value="Chromosome"/>
</dbReference>
<dbReference type="InterPro" id="IPR050545">
    <property type="entry name" value="Mycobact_MmpL"/>
</dbReference>
<feature type="transmembrane region" description="Helical" evidence="6">
    <location>
        <begin position="825"/>
        <end position="844"/>
    </location>
</feature>
<dbReference type="PROSITE" id="PS50156">
    <property type="entry name" value="SSD"/>
    <property type="match status" value="1"/>
</dbReference>
<proteinExistence type="predicted"/>
<keyword evidence="9" id="KW-1185">Reference proteome</keyword>
<feature type="transmembrane region" description="Helical" evidence="6">
    <location>
        <begin position="850"/>
        <end position="873"/>
    </location>
</feature>
<dbReference type="STRING" id="1936003.STSP2_02357"/>
<dbReference type="OrthoDB" id="2112773at2"/>
<dbReference type="InterPro" id="IPR000731">
    <property type="entry name" value="SSD"/>
</dbReference>
<gene>
    <name evidence="8" type="ORF">STSP2_02357</name>
</gene>
<keyword evidence="3 6" id="KW-0812">Transmembrane</keyword>
<organism evidence="8 9">
    <name type="scientific">Anaerohalosphaera lusitana</name>
    <dbReference type="NCBI Taxonomy" id="1936003"/>
    <lineage>
        <taxon>Bacteria</taxon>
        <taxon>Pseudomonadati</taxon>
        <taxon>Planctomycetota</taxon>
        <taxon>Phycisphaerae</taxon>
        <taxon>Sedimentisphaerales</taxon>
        <taxon>Anaerohalosphaeraceae</taxon>
        <taxon>Anaerohalosphaera</taxon>
    </lineage>
</organism>
<dbReference type="Gene3D" id="1.20.1640.10">
    <property type="entry name" value="Multidrug efflux transporter AcrB transmembrane domain"/>
    <property type="match status" value="2"/>
</dbReference>
<keyword evidence="5 6" id="KW-0472">Membrane</keyword>
<feature type="domain" description="SSD" evidence="7">
    <location>
        <begin position="262"/>
        <end position="392"/>
    </location>
</feature>
<keyword evidence="2" id="KW-1003">Cell membrane</keyword>
<feature type="transmembrane region" description="Helical" evidence="6">
    <location>
        <begin position="885"/>
        <end position="911"/>
    </location>
</feature>
<dbReference type="RefSeq" id="WP_146662740.1">
    <property type="nucleotide sequence ID" value="NZ_CP019791.1"/>
</dbReference>
<dbReference type="SUPFAM" id="SSF82866">
    <property type="entry name" value="Multidrug efflux transporter AcrB transmembrane domain"/>
    <property type="match status" value="2"/>
</dbReference>
<dbReference type="PANTHER" id="PTHR33406:SF13">
    <property type="entry name" value="MEMBRANE PROTEIN YDFJ"/>
    <property type="match status" value="1"/>
</dbReference>
<evidence type="ECO:0000313" key="9">
    <source>
        <dbReference type="Proteomes" id="UP000189674"/>
    </source>
</evidence>
<evidence type="ECO:0000313" key="8">
    <source>
        <dbReference type="EMBL" id="AQT69170.1"/>
    </source>
</evidence>
<evidence type="ECO:0000256" key="6">
    <source>
        <dbReference type="SAM" id="Phobius"/>
    </source>
</evidence>
<protein>
    <submittedName>
        <fullName evidence="8">Efflux transporter, putative, hydrophobe/amphiphile efflux-3 (HAE3) family</fullName>
    </submittedName>
</protein>
<evidence type="ECO:0000256" key="5">
    <source>
        <dbReference type="ARBA" id="ARBA00023136"/>
    </source>
</evidence>
<comment type="subcellular location">
    <subcellularLocation>
        <location evidence="1">Cell membrane</location>
        <topology evidence="1">Multi-pass membrane protein</topology>
    </subcellularLocation>
</comment>
<dbReference type="AlphaFoldDB" id="A0A1U9NNI0"/>
<feature type="transmembrane region" description="Helical" evidence="6">
    <location>
        <begin position="297"/>
        <end position="321"/>
    </location>
</feature>
<feature type="transmembrane region" description="Helical" evidence="6">
    <location>
        <begin position="271"/>
        <end position="291"/>
    </location>
</feature>
<evidence type="ECO:0000256" key="4">
    <source>
        <dbReference type="ARBA" id="ARBA00022989"/>
    </source>
</evidence>
<feature type="transmembrane region" description="Helical" evidence="6">
    <location>
        <begin position="776"/>
        <end position="798"/>
    </location>
</feature>
<feature type="transmembrane region" description="Helical" evidence="6">
    <location>
        <begin position="237"/>
        <end position="259"/>
    </location>
</feature>
<evidence type="ECO:0000256" key="1">
    <source>
        <dbReference type="ARBA" id="ARBA00004651"/>
    </source>
</evidence>
<evidence type="ECO:0000256" key="3">
    <source>
        <dbReference type="ARBA" id="ARBA00022692"/>
    </source>
</evidence>
<feature type="transmembrane region" description="Helical" evidence="6">
    <location>
        <begin position="342"/>
        <end position="361"/>
    </location>
</feature>
<dbReference type="EMBL" id="CP019791">
    <property type="protein sequence ID" value="AQT69170.1"/>
    <property type="molecule type" value="Genomic_DNA"/>
</dbReference>
<evidence type="ECO:0000256" key="2">
    <source>
        <dbReference type="ARBA" id="ARBA00022475"/>
    </source>
</evidence>
<accession>A0A1U9NNI0</accession>
<feature type="transmembrane region" description="Helical" evidence="6">
    <location>
        <begin position="430"/>
        <end position="450"/>
    </location>
</feature>
<feature type="transmembrane region" description="Helical" evidence="6">
    <location>
        <begin position="723"/>
        <end position="743"/>
    </location>
</feature>
<feature type="transmembrane region" description="Helical" evidence="6">
    <location>
        <begin position="367"/>
        <end position="393"/>
    </location>
</feature>
<feature type="transmembrane region" description="Helical" evidence="6">
    <location>
        <begin position="20"/>
        <end position="39"/>
    </location>
</feature>
<name>A0A1U9NNI0_9BACT</name>
<dbReference type="GO" id="GO:0005886">
    <property type="term" value="C:plasma membrane"/>
    <property type="evidence" value="ECO:0007669"/>
    <property type="project" value="UniProtKB-SubCell"/>
</dbReference>
<dbReference type="KEGG" id="alus:STSP2_02357"/>
<reference evidence="9" key="1">
    <citation type="submission" date="2017-02" db="EMBL/GenBank/DDBJ databases">
        <title>Comparative genomics and description of representatives of a novel lineage of planctomycetes thriving in anoxic sediments.</title>
        <authorList>
            <person name="Spring S."/>
            <person name="Bunk B."/>
            <person name="Sproer C."/>
        </authorList>
    </citation>
    <scope>NUCLEOTIDE SEQUENCE [LARGE SCALE GENOMIC DNA]</scope>
    <source>
        <strain evidence="9">ST-NAGAB-D1</strain>
    </source>
</reference>
<keyword evidence="4 6" id="KW-1133">Transmembrane helix</keyword>
<dbReference type="PANTHER" id="PTHR33406">
    <property type="entry name" value="MEMBRANE PROTEIN MJ1562-RELATED"/>
    <property type="match status" value="1"/>
</dbReference>
<evidence type="ECO:0000259" key="7">
    <source>
        <dbReference type="PROSITE" id="PS50156"/>
    </source>
</evidence>
<sequence>MKIKRKLAQAALENHKSTAWGLAGVCVLIILLAGLPSVIPGGFGPLNEIKIDTDPENMLPEDEPVRVFHDRMKEEFSLYDMVVVGVVNEEHEHGVFNPETLENINEISDFAKTLQWEEEDGEMGGVVAVDMIAPSTVDNIEQGSLGSIKLEWLMPEPPQTQEEALAVRDKALDIPFFKGTMVSEDGKAIALYLPLTSKDYSYQVSQALRDKIAEIGGQEDYHITGLPVAEDTFGVEMFIQMAISAPTAMVIIFLLMLVFFRKLVLIISPMIVAIASVIFTMGLLIISGFPIHIMSSMIPIFIMPIAVLDSVHIISEFFELYQETRDRRETILKVMDELFKPMLYTSLTSAAGFASLALTPIPPVQVFGVFVAIGIMFAWFLTMTFIPAYVMFIKPEKLEEFGKKSTGDEQKDNTPIGRFLHAVGGLTYRWAKPILAGAVVVFAVAVYGISQININDNPVKWFTESHPIRVADRVLNDHFGGTYMAYLTMEAPEDEYEPAEAREQFINRLDEFTQQYSDDEELQKAAEIVSGTVEGVFSDADSKAVALEQLSERVDELAKKNEDISMFVWDDLGRVIDQAAQELHVFKQPEVLEYQEKLQRALGDMGKVGKSNSLADIIKTVHRELFGEEEKFAVPDEPRMIAECMLQYQSGHRPGDLWHFVTPDYRKSVLWLQLTSGDNEDMTKVVKAVDEFVEKNPPPAGVETDWFGLTYINVIWQDKMVKGMVGAFVCSFLVVLLMMTTLFRSSLWGLLCMVPLTVTILLIYGVVGLVGKDYDMPVAVLSSLTLGLAVDFAIHFLARSQDMYRRYGSWKETVPAVFAEPARAITRNIIVIAVGFLPLLLAPLTPYKTVGMLLATILLVSGAATMLLLPALMRVFEDKLFASKPAVSAGCNCAACLLSSVTLVTLIAMTLHQYADVGWGSLTWLAVVVIPLTALLCGRISRREKCESGNDIFNAQNNKKGA</sequence>
<feature type="transmembrane region" description="Helical" evidence="6">
    <location>
        <begin position="750"/>
        <end position="770"/>
    </location>
</feature>